<dbReference type="GO" id="GO:0005886">
    <property type="term" value="C:plasma membrane"/>
    <property type="evidence" value="ECO:0007669"/>
    <property type="project" value="TreeGrafter"/>
</dbReference>
<keyword evidence="5 11" id="KW-0851">Voltage-gated channel</keyword>
<feature type="compositionally biased region" description="Basic and acidic residues" evidence="12">
    <location>
        <begin position="522"/>
        <end position="531"/>
    </location>
</feature>
<evidence type="ECO:0000256" key="4">
    <source>
        <dbReference type="ARBA" id="ARBA00022692"/>
    </source>
</evidence>
<dbReference type="Proteomes" id="UP001347796">
    <property type="component" value="Unassembled WGS sequence"/>
</dbReference>
<dbReference type="InterPro" id="IPR041647">
    <property type="entry name" value="IRK_C"/>
</dbReference>
<dbReference type="InterPro" id="IPR016449">
    <property type="entry name" value="K_chnl_inward-rec_Kir"/>
</dbReference>
<feature type="region of interest" description="Disordered" evidence="12">
    <location>
        <begin position="342"/>
        <end position="362"/>
    </location>
</feature>
<dbReference type="Gene3D" id="2.60.40.1400">
    <property type="entry name" value="G protein-activated inward rectifier potassium channel 1"/>
    <property type="match status" value="1"/>
</dbReference>
<feature type="region of interest" description="Disordered" evidence="12">
    <location>
        <begin position="565"/>
        <end position="587"/>
    </location>
</feature>
<dbReference type="AlphaFoldDB" id="A0AAN8J158"/>
<evidence type="ECO:0000256" key="3">
    <source>
        <dbReference type="ARBA" id="ARBA00022538"/>
    </source>
</evidence>
<name>A0AAN8J158_PATCE</name>
<evidence type="ECO:0000256" key="13">
    <source>
        <dbReference type="SAM" id="Phobius"/>
    </source>
</evidence>
<dbReference type="Pfam" id="PF17655">
    <property type="entry name" value="IRK_C"/>
    <property type="match status" value="1"/>
</dbReference>
<keyword evidence="10 11" id="KW-0407">Ion channel</keyword>
<comment type="subcellular location">
    <subcellularLocation>
        <location evidence="1 11">Membrane</location>
        <topology evidence="1 11">Multi-pass membrane protein</topology>
    </subcellularLocation>
</comment>
<dbReference type="InterPro" id="IPR040445">
    <property type="entry name" value="Kir_TM"/>
</dbReference>
<comment type="similarity">
    <text evidence="11">Belongs to the inward rectifier-type potassium channel (TC 1.A.2.1) family.</text>
</comment>
<dbReference type="GO" id="GO:0034765">
    <property type="term" value="P:regulation of monoatomic ion transmembrane transport"/>
    <property type="evidence" value="ECO:0007669"/>
    <property type="project" value="TreeGrafter"/>
</dbReference>
<dbReference type="GO" id="GO:0005242">
    <property type="term" value="F:inward rectifier potassium channel activity"/>
    <property type="evidence" value="ECO:0007669"/>
    <property type="project" value="InterPro"/>
</dbReference>
<feature type="transmembrane region" description="Helical" evidence="13">
    <location>
        <begin position="137"/>
        <end position="161"/>
    </location>
</feature>
<keyword evidence="6 11" id="KW-0630">Potassium</keyword>
<dbReference type="SUPFAM" id="SSF81324">
    <property type="entry name" value="Voltage-gated potassium channels"/>
    <property type="match status" value="1"/>
</dbReference>
<protein>
    <submittedName>
        <fullName evidence="16">Uncharacterized protein</fullName>
    </submittedName>
</protein>
<dbReference type="PRINTS" id="PR01320">
    <property type="entry name" value="KIRCHANNEL"/>
</dbReference>
<evidence type="ECO:0000313" key="16">
    <source>
        <dbReference type="EMBL" id="KAK6169113.1"/>
    </source>
</evidence>
<feature type="domain" description="Potassium channel inwardly rectifying transmembrane" evidence="14">
    <location>
        <begin position="26"/>
        <end position="165"/>
    </location>
</feature>
<evidence type="ECO:0000259" key="15">
    <source>
        <dbReference type="Pfam" id="PF17655"/>
    </source>
</evidence>
<keyword evidence="4 11" id="KW-0812">Transmembrane</keyword>
<keyword evidence="2 11" id="KW-0813">Transport</keyword>
<dbReference type="GO" id="GO:0034702">
    <property type="term" value="C:monoatomic ion channel complex"/>
    <property type="evidence" value="ECO:0007669"/>
    <property type="project" value="UniProtKB-KW"/>
</dbReference>
<dbReference type="PANTHER" id="PTHR11767:SF102">
    <property type="entry name" value="INWARDLY RECTIFYING POTASSIUM CHANNEL 1, ISOFORM F"/>
    <property type="match status" value="1"/>
</dbReference>
<proteinExistence type="inferred from homology"/>
<feature type="domain" description="Inward rectifier potassium channel C-terminal" evidence="15">
    <location>
        <begin position="173"/>
        <end position="345"/>
    </location>
</feature>
<feature type="region of interest" description="Disordered" evidence="12">
    <location>
        <begin position="394"/>
        <end position="413"/>
    </location>
</feature>
<dbReference type="InterPro" id="IPR013518">
    <property type="entry name" value="K_chnl_inward-rec_Kir_cyto"/>
</dbReference>
<dbReference type="Pfam" id="PF01007">
    <property type="entry name" value="IRK"/>
    <property type="match status" value="1"/>
</dbReference>
<evidence type="ECO:0000256" key="11">
    <source>
        <dbReference type="RuleBase" id="RU003822"/>
    </source>
</evidence>
<evidence type="ECO:0000259" key="14">
    <source>
        <dbReference type="Pfam" id="PF01007"/>
    </source>
</evidence>
<evidence type="ECO:0000256" key="7">
    <source>
        <dbReference type="ARBA" id="ARBA00022989"/>
    </source>
</evidence>
<keyword evidence="8 11" id="KW-0406">Ion transport</keyword>
<feature type="region of interest" description="Disordered" evidence="12">
    <location>
        <begin position="615"/>
        <end position="662"/>
    </location>
</feature>
<evidence type="ECO:0000256" key="2">
    <source>
        <dbReference type="ARBA" id="ARBA00022448"/>
    </source>
</evidence>
<evidence type="ECO:0000256" key="5">
    <source>
        <dbReference type="ARBA" id="ARBA00022882"/>
    </source>
</evidence>
<sequence length="678" mass="75954">MWSDSPEPYSSRDPILCNLSDTGSIVSKSGHSNVASISVPDRLGRYLDDIYTTLVDIKWRWNLLIFFGVFVFSWLGFAAFYIMLSSVNGDLDDDHPDNWKPCVTNIQSFASAFLFSIETMTTIGYGYRYVTEACPGAYLGVLVQSIIGAALQIALSGLVVAKIRRSKKRTNTILFSDVACIFSDDNKMKLAIRVGDMRKSDITAAHVRGFLLQKLRSKKHGKSIPVSYFSIALRSEGGSEQLFLPWPIFVVHDIDEKSPLWEISKDDLMMENFELIVMLEGIDSSTSLSFQAKKAYKPSDIQWGRRFHGLGIVTDDDGENFIRFELFHATFPISTPSCSAKETEELLSGSNSSPEIIRKRKTSRTDSVSSVFCRRKSISDTFLGPEFEDFDDSRSHSLLETERQRKTSRTESVSSIFLTSRGATNSLLVSGGSRSPSLIQTDRVRKTSRTESVSSILKSRKFSNDNFDGSVSPSLLQTDRRRKTSKTETISSILKSPRRNTNTLFVPEFGDLGGSRSPSLLQRDKERKTSKTESINGILKRPRSVSDYDGDMSFEVCNNLLVPKVGDLGGSRSPSLQQTDRESSTESINGILKRPRSESDIWPLAEDFECDTLFEDNNTGDLRDSRSPSLVETDRERKTSNTESINGISKRPSSERDSLWAPAKEFDGNRSFEAENYI</sequence>
<reference evidence="16 17" key="1">
    <citation type="submission" date="2024-01" db="EMBL/GenBank/DDBJ databases">
        <title>The genome of the rayed Mediterranean limpet Patella caerulea (Linnaeus, 1758).</title>
        <authorList>
            <person name="Anh-Thu Weber A."/>
            <person name="Halstead-Nussloch G."/>
        </authorList>
    </citation>
    <scope>NUCLEOTIDE SEQUENCE [LARGE SCALE GENOMIC DNA]</scope>
    <source>
        <strain evidence="16">AATW-2023a</strain>
        <tissue evidence="16">Whole specimen</tissue>
    </source>
</reference>
<keyword evidence="17" id="KW-1185">Reference proteome</keyword>
<feature type="compositionally biased region" description="Basic and acidic residues" evidence="12">
    <location>
        <begin position="394"/>
        <end position="409"/>
    </location>
</feature>
<evidence type="ECO:0000313" key="17">
    <source>
        <dbReference type="Proteomes" id="UP001347796"/>
    </source>
</evidence>
<dbReference type="FunFam" id="1.10.287.70:FF:000019">
    <property type="entry name" value="G protein-activated inward rectifier potassium channel 1"/>
    <property type="match status" value="1"/>
</dbReference>
<feature type="transmembrane region" description="Helical" evidence="13">
    <location>
        <begin position="63"/>
        <end position="84"/>
    </location>
</feature>
<dbReference type="GO" id="GO:1990573">
    <property type="term" value="P:potassium ion import across plasma membrane"/>
    <property type="evidence" value="ECO:0007669"/>
    <property type="project" value="TreeGrafter"/>
</dbReference>
<keyword evidence="7 13" id="KW-1133">Transmembrane helix</keyword>
<comment type="caution">
    <text evidence="16">The sequence shown here is derived from an EMBL/GenBank/DDBJ whole genome shotgun (WGS) entry which is preliminary data.</text>
</comment>
<feature type="compositionally biased region" description="Basic and acidic residues" evidence="12">
    <location>
        <begin position="652"/>
        <end position="662"/>
    </location>
</feature>
<dbReference type="InterPro" id="IPR014756">
    <property type="entry name" value="Ig_E-set"/>
</dbReference>
<accession>A0AAN8J158</accession>
<organism evidence="16 17">
    <name type="scientific">Patella caerulea</name>
    <name type="common">Rayed Mediterranean limpet</name>
    <dbReference type="NCBI Taxonomy" id="87958"/>
    <lineage>
        <taxon>Eukaryota</taxon>
        <taxon>Metazoa</taxon>
        <taxon>Spiralia</taxon>
        <taxon>Lophotrochozoa</taxon>
        <taxon>Mollusca</taxon>
        <taxon>Gastropoda</taxon>
        <taxon>Patellogastropoda</taxon>
        <taxon>Patelloidea</taxon>
        <taxon>Patellidae</taxon>
        <taxon>Patella</taxon>
    </lineage>
</organism>
<evidence type="ECO:0000256" key="12">
    <source>
        <dbReference type="SAM" id="MobiDB-lite"/>
    </source>
</evidence>
<gene>
    <name evidence="16" type="ORF">SNE40_020227</name>
</gene>
<keyword evidence="3 11" id="KW-0633">Potassium transport</keyword>
<evidence type="ECO:0000256" key="8">
    <source>
        <dbReference type="ARBA" id="ARBA00023065"/>
    </source>
</evidence>
<feature type="compositionally biased region" description="Basic and acidic residues" evidence="12">
    <location>
        <begin position="621"/>
        <end position="640"/>
    </location>
</feature>
<dbReference type="PANTHER" id="PTHR11767">
    <property type="entry name" value="INWARD RECTIFIER POTASSIUM CHANNEL"/>
    <property type="match status" value="1"/>
</dbReference>
<evidence type="ECO:0000256" key="9">
    <source>
        <dbReference type="ARBA" id="ARBA00023136"/>
    </source>
</evidence>
<dbReference type="EMBL" id="JAZGQO010000015">
    <property type="protein sequence ID" value="KAK6169113.1"/>
    <property type="molecule type" value="Genomic_DNA"/>
</dbReference>
<evidence type="ECO:0000256" key="6">
    <source>
        <dbReference type="ARBA" id="ARBA00022958"/>
    </source>
</evidence>
<feature type="region of interest" description="Disordered" evidence="12">
    <location>
        <begin position="515"/>
        <end position="534"/>
    </location>
</feature>
<evidence type="ECO:0000256" key="10">
    <source>
        <dbReference type="ARBA" id="ARBA00023303"/>
    </source>
</evidence>
<dbReference type="SUPFAM" id="SSF81296">
    <property type="entry name" value="E set domains"/>
    <property type="match status" value="1"/>
</dbReference>
<evidence type="ECO:0000256" key="1">
    <source>
        <dbReference type="ARBA" id="ARBA00004141"/>
    </source>
</evidence>
<dbReference type="Gene3D" id="1.10.287.70">
    <property type="match status" value="1"/>
</dbReference>
<keyword evidence="9 13" id="KW-0472">Membrane</keyword>